<gene>
    <name evidence="2" type="ORF">A9Y76_10820</name>
</gene>
<dbReference type="PANTHER" id="PTHR41248">
    <property type="entry name" value="NORD PROTEIN"/>
    <property type="match status" value="1"/>
</dbReference>
<dbReference type="CDD" id="cd01454">
    <property type="entry name" value="vWA_norD_type"/>
    <property type="match status" value="1"/>
</dbReference>
<dbReference type="InterPro" id="IPR002035">
    <property type="entry name" value="VWF_A"/>
</dbReference>
<dbReference type="Gene3D" id="3.40.50.410">
    <property type="entry name" value="von Willebrand factor, type A domain"/>
    <property type="match status" value="1"/>
</dbReference>
<sequence length="653" mass="73427">MLRAVDQETHEALLEALPRLADHLPDEAACAALAELLAQVATEDAAAALALTQRFANEPEIAADAVGLRKWVLHGLQTERTDLKRRRAHFQWGDPRLFSDQRTESDTAHLLARREALLHYLGGFVGHRQGLDLHEPQDPKLPQPAASVNEDLIRMPRRFDGIAAADRDLLYRATMAHIAAHLRFSPLRRAAGNRRPMLLATMSLLEDARVERLMMKEYPGLRAVWGRFHDATRESVGFQFEGLTSRLARALHDPSYEDRNDWVTKARTAFEEIAARDLGDVAAFDRLARELSIAMGRMRQVVAPHYRPYPSYRDDNALLWDFLSNAPVDEAAEEVVTDFEIRAEAPPPQDDMLAKVDLRRRYRYPEWDHQLEALRDEWVTVIEPMASARAKSVAARKAAVAHRLKLKGLDRTPDRSIRLNRLPEGDELDLNAAVDSAIERRSGIAPDGRVFRRHGRRRRKTAIVLLMDLSVSTGRFVPGSFTTVMEVEKRAATVVAQALDQRRDRVAIHGFASNGRHEVHYRRIKDFDEPFGDAQQAALESLEGDLSTRMGAAIRHAAVALDGEQADQKVILVLTDGEPSDIDVVEDDYLVEDARHAVATAAGRGIRTFCLTLDRRADAYVRRIFGARNYMIAERADTFAGWAGQTLVRLAAH</sequence>
<dbReference type="InterPro" id="IPR051928">
    <property type="entry name" value="NorD/CobT"/>
</dbReference>
<evidence type="ECO:0000259" key="1">
    <source>
        <dbReference type="PROSITE" id="PS50234"/>
    </source>
</evidence>
<reference evidence="3" key="1">
    <citation type="submission" date="2016-06" db="EMBL/GenBank/DDBJ databases">
        <authorList>
            <person name="Xu Y."/>
            <person name="Nagy A."/>
            <person name="Yan X."/>
            <person name="Kim S.W."/>
            <person name="Haley B."/>
            <person name="Liu N.T."/>
            <person name="Nou X."/>
        </authorList>
    </citation>
    <scope>NUCLEOTIDE SEQUENCE [LARGE SCALE GENOMIC DNA]</scope>
    <source>
        <strain evidence="3">ATCC 49129</strain>
    </source>
</reference>
<keyword evidence="3" id="KW-1185">Reference proteome</keyword>
<name>A0A191ZXX5_9RALS</name>
<evidence type="ECO:0000313" key="3">
    <source>
        <dbReference type="Proteomes" id="UP000078572"/>
    </source>
</evidence>
<dbReference type="PANTHER" id="PTHR41248:SF1">
    <property type="entry name" value="NORD PROTEIN"/>
    <property type="match status" value="1"/>
</dbReference>
<dbReference type="AlphaFoldDB" id="A0A191ZXX5"/>
<dbReference type="SUPFAM" id="SSF53300">
    <property type="entry name" value="vWA-like"/>
    <property type="match status" value="1"/>
</dbReference>
<dbReference type="Pfam" id="PF00092">
    <property type="entry name" value="VWA"/>
    <property type="match status" value="1"/>
</dbReference>
<accession>A0A191ZXX5</accession>
<dbReference type="Proteomes" id="UP000078572">
    <property type="component" value="Chromosome 1"/>
</dbReference>
<dbReference type="InterPro" id="IPR036465">
    <property type="entry name" value="vWFA_dom_sf"/>
</dbReference>
<dbReference type="EMBL" id="CP016022">
    <property type="protein sequence ID" value="ANJ72927.1"/>
    <property type="molecule type" value="Genomic_DNA"/>
</dbReference>
<dbReference type="SMART" id="SM00327">
    <property type="entry name" value="VWA"/>
    <property type="match status" value="1"/>
</dbReference>
<dbReference type="PROSITE" id="PS50234">
    <property type="entry name" value="VWFA"/>
    <property type="match status" value="1"/>
</dbReference>
<evidence type="ECO:0000313" key="2">
    <source>
        <dbReference type="EMBL" id="ANJ72927.1"/>
    </source>
</evidence>
<protein>
    <recommendedName>
        <fullName evidence="1">VWFA domain-containing protein</fullName>
    </recommendedName>
</protein>
<organism evidence="2 3">
    <name type="scientific">Ralstonia insidiosa</name>
    <dbReference type="NCBI Taxonomy" id="190721"/>
    <lineage>
        <taxon>Bacteria</taxon>
        <taxon>Pseudomonadati</taxon>
        <taxon>Pseudomonadota</taxon>
        <taxon>Betaproteobacteria</taxon>
        <taxon>Burkholderiales</taxon>
        <taxon>Burkholderiaceae</taxon>
        <taxon>Ralstonia</taxon>
    </lineage>
</organism>
<proteinExistence type="predicted"/>
<feature type="domain" description="VWFA" evidence="1">
    <location>
        <begin position="462"/>
        <end position="624"/>
    </location>
</feature>